<geneLocation type="plasmid" evidence="3">
    <name>psj05684b</name>
</geneLocation>
<keyword evidence="3" id="KW-1185">Reference proteome</keyword>
<dbReference type="eggNOG" id="COG4325">
    <property type="taxonomic scope" value="Bacteria"/>
</dbReference>
<accession>A0A249PM55</accession>
<protein>
    <recommendedName>
        <fullName evidence="4">Formate C-acetyltransferase glycine radical</fullName>
    </recommendedName>
</protein>
<name>A0A249PM55_9HYPH</name>
<dbReference type="RefSeq" id="WP_050980040.1">
    <property type="nucleotide sequence ID" value="NZ_AJQT01000059.1"/>
</dbReference>
<gene>
    <name evidence="2" type="ORF">SJ05684_b60310</name>
</gene>
<reference evidence="2 3" key="1">
    <citation type="submission" date="2017-08" db="EMBL/GenBank/DDBJ databases">
        <title>Multipartite genome sequences of Sinorhizobium species nodulating soybeans.</title>
        <authorList>
            <person name="Tian C.F."/>
        </authorList>
    </citation>
    <scope>NUCLEOTIDE SEQUENCE [LARGE SCALE GENOMIC DNA]</scope>
    <source>
        <strain evidence="2 3">CCBAU 05684</strain>
        <plasmid evidence="3">psj05684b</plasmid>
    </source>
</reference>
<keyword evidence="2" id="KW-0614">Plasmid</keyword>
<dbReference type="KEGG" id="esj:SJ05684_b60310"/>
<organism evidence="2 3">
    <name type="scientific">Sinorhizobium sojae CCBAU 05684</name>
    <dbReference type="NCBI Taxonomy" id="716928"/>
    <lineage>
        <taxon>Bacteria</taxon>
        <taxon>Pseudomonadati</taxon>
        <taxon>Pseudomonadota</taxon>
        <taxon>Alphaproteobacteria</taxon>
        <taxon>Hyphomicrobiales</taxon>
        <taxon>Rhizobiaceae</taxon>
        <taxon>Sinorhizobium/Ensifer group</taxon>
        <taxon>Sinorhizobium</taxon>
    </lineage>
</organism>
<dbReference type="EMBL" id="CP023068">
    <property type="protein sequence ID" value="ASY67013.1"/>
    <property type="molecule type" value="Genomic_DNA"/>
</dbReference>
<dbReference type="STRING" id="716928.GCA_000261485_03058"/>
<evidence type="ECO:0000313" key="2">
    <source>
        <dbReference type="EMBL" id="ASY67013.1"/>
    </source>
</evidence>
<dbReference type="AlphaFoldDB" id="A0A249PM55"/>
<feature type="transmembrane region" description="Helical" evidence="1">
    <location>
        <begin position="141"/>
        <end position="161"/>
    </location>
</feature>
<keyword evidence="1" id="KW-0812">Transmembrane</keyword>
<dbReference type="Pfam" id="PF10011">
    <property type="entry name" value="DUF2254"/>
    <property type="match status" value="1"/>
</dbReference>
<sequence length="451" mass="48143">MKARLNQALAAISGSFWVLPAILTAGGALLALALVYLDQNGVVPSWMVENSWLYNGGAEGARTLLGAIASTTIGIAGTVFTITIAALSLAAQQMGPRLLRNFTKDRGNQFVLGAFLGTFSYALMVLRTVRTEAEGAFIPHLALTVGIGLAFVCVGTLVYFVGHMAGRINVDTVIDLVSNDVRRAIDDLSADGPQSRPPPPVFWRDAVAVVDERRGYLQQLDGARLAKWAADRHTAIRLLVRPGDRVFPGAPIALVKPPVDGVEEAIRSATALGRDRSNADDIEFAIRRLVEVAVRALSPGVNDPHTAISVVDQLGAALCDLAPLRLPSGVVLHEGKPTVVMPAVEYDGLVDVMFHMIRQSGSGSTAVLIRILDVLTAVVSCERQPKRVATLQRHADLVMGDACRTIANPDDLGDVHKRYRGFAAMKRSGPAGYLEAMASDRKADHAPSPQS</sequence>
<evidence type="ECO:0000313" key="3">
    <source>
        <dbReference type="Proteomes" id="UP000217211"/>
    </source>
</evidence>
<evidence type="ECO:0008006" key="4">
    <source>
        <dbReference type="Google" id="ProtNLM"/>
    </source>
</evidence>
<keyword evidence="1" id="KW-1133">Transmembrane helix</keyword>
<feature type="transmembrane region" description="Helical" evidence="1">
    <location>
        <begin position="64"/>
        <end position="89"/>
    </location>
</feature>
<dbReference type="Proteomes" id="UP000217211">
    <property type="component" value="Plasmid pSJ05684b"/>
</dbReference>
<dbReference type="InterPro" id="IPR018723">
    <property type="entry name" value="DUF2254_membrane"/>
</dbReference>
<feature type="transmembrane region" description="Helical" evidence="1">
    <location>
        <begin position="12"/>
        <end position="37"/>
    </location>
</feature>
<keyword evidence="1" id="KW-0472">Membrane</keyword>
<evidence type="ECO:0000256" key="1">
    <source>
        <dbReference type="SAM" id="Phobius"/>
    </source>
</evidence>
<proteinExistence type="predicted"/>
<feature type="transmembrane region" description="Helical" evidence="1">
    <location>
        <begin position="110"/>
        <end position="129"/>
    </location>
</feature>